<protein>
    <submittedName>
        <fullName evidence="1">Uncharacterized protein</fullName>
    </submittedName>
</protein>
<keyword evidence="2" id="KW-1185">Reference proteome</keyword>
<comment type="caution">
    <text evidence="1">The sequence shown here is derived from an EMBL/GenBank/DDBJ whole genome shotgun (WGS) entry which is preliminary data.</text>
</comment>
<name>M0EF20_9EURY</name>
<gene>
    <name evidence="1" type="ORF">C463_04194</name>
</gene>
<proteinExistence type="predicted"/>
<organism evidence="1 2">
    <name type="scientific">Halorubrum californiense DSM 19288</name>
    <dbReference type="NCBI Taxonomy" id="1227465"/>
    <lineage>
        <taxon>Archaea</taxon>
        <taxon>Methanobacteriati</taxon>
        <taxon>Methanobacteriota</taxon>
        <taxon>Stenosarchaea group</taxon>
        <taxon>Halobacteria</taxon>
        <taxon>Halobacteriales</taxon>
        <taxon>Haloferacaceae</taxon>
        <taxon>Halorubrum</taxon>
    </lineage>
</organism>
<dbReference type="AlphaFoldDB" id="M0EF20"/>
<dbReference type="Proteomes" id="UP000011586">
    <property type="component" value="Unassembled WGS sequence"/>
</dbReference>
<reference evidence="1 2" key="1">
    <citation type="journal article" date="2014" name="PLoS Genet.">
        <title>Phylogenetically driven sequencing of extremely halophilic archaea reveals strategies for static and dynamic osmo-response.</title>
        <authorList>
            <person name="Becker E.A."/>
            <person name="Seitzer P.M."/>
            <person name="Tritt A."/>
            <person name="Larsen D."/>
            <person name="Krusor M."/>
            <person name="Yao A.I."/>
            <person name="Wu D."/>
            <person name="Madern D."/>
            <person name="Eisen J.A."/>
            <person name="Darling A.E."/>
            <person name="Facciotti M.T."/>
        </authorList>
    </citation>
    <scope>NUCLEOTIDE SEQUENCE [LARGE SCALE GENOMIC DNA]</scope>
    <source>
        <strain evidence="1 2">DSM 19288</strain>
    </source>
</reference>
<sequence length="72" mass="8247">MSVQCSKAEFGMCLADDALILLSNRVSNLQDFLTDTVCLLRETVTDLFLVCLTRLRIDILFRCGPAWRVEHR</sequence>
<accession>M0EF20</accession>
<evidence type="ECO:0000313" key="2">
    <source>
        <dbReference type="Proteomes" id="UP000011586"/>
    </source>
</evidence>
<evidence type="ECO:0000313" key="1">
    <source>
        <dbReference type="EMBL" id="ELZ46381.1"/>
    </source>
</evidence>
<dbReference type="EMBL" id="AOJK01000021">
    <property type="protein sequence ID" value="ELZ46381.1"/>
    <property type="molecule type" value="Genomic_DNA"/>
</dbReference>